<feature type="compositionally biased region" description="Basic and acidic residues" evidence="1">
    <location>
        <begin position="62"/>
        <end position="77"/>
    </location>
</feature>
<feature type="compositionally biased region" description="Basic and acidic residues" evidence="1">
    <location>
        <begin position="1"/>
        <end position="15"/>
    </location>
</feature>
<accession>Q986G5</accession>
<dbReference type="KEGG" id="mlo:msr8715"/>
<gene>
    <name evidence="2" type="ordered locus">msr8715</name>
</gene>
<protein>
    <submittedName>
        <fullName evidence="2">Msr8715 protein</fullName>
    </submittedName>
</protein>
<organism evidence="2 3">
    <name type="scientific">Mesorhizobium japonicum (strain LMG 29417 / CECT 9101 / MAFF 303099)</name>
    <name type="common">Mesorhizobium loti (strain MAFF 303099)</name>
    <dbReference type="NCBI Taxonomy" id="266835"/>
    <lineage>
        <taxon>Bacteria</taxon>
        <taxon>Pseudomonadati</taxon>
        <taxon>Pseudomonadota</taxon>
        <taxon>Alphaproteobacteria</taxon>
        <taxon>Hyphomicrobiales</taxon>
        <taxon>Phyllobacteriaceae</taxon>
        <taxon>Mesorhizobium</taxon>
    </lineage>
</organism>
<reference evidence="2 3" key="1">
    <citation type="journal article" date="2000" name="DNA Res.">
        <title>Complete genome structure of the nitrogen-fixing symbiotic bacterium Mesorhizobium loti.</title>
        <authorList>
            <person name="Kaneko T."/>
            <person name="Nakamura Y."/>
            <person name="Sato S."/>
            <person name="Asamizu E."/>
            <person name="Kato T."/>
            <person name="Sasamoto S."/>
            <person name="Watanabe A."/>
            <person name="Idesawa K."/>
            <person name="Ishikawa A."/>
            <person name="Kawashima K."/>
            <person name="Kimura T."/>
            <person name="Kishida Y."/>
            <person name="Kiyokawa C."/>
            <person name="Kohara M."/>
            <person name="Matsumoto M."/>
            <person name="Matsuno A."/>
            <person name="Mochizuki Y."/>
            <person name="Nakayama S."/>
            <person name="Nakazaki N."/>
            <person name="Shimpo S."/>
            <person name="Sugimoto M."/>
            <person name="Takeuchi C."/>
            <person name="Yamada M."/>
            <person name="Tabata S."/>
        </authorList>
    </citation>
    <scope>NUCLEOTIDE SEQUENCE [LARGE SCALE GENOMIC DNA]</scope>
    <source>
        <strain evidence="3">LMG 29417 / CECT 9101 / MAFF 303099</strain>
    </source>
</reference>
<dbReference type="Proteomes" id="UP000000552">
    <property type="component" value="Chromosome"/>
</dbReference>
<feature type="region of interest" description="Disordered" evidence="1">
    <location>
        <begin position="1"/>
        <end position="77"/>
    </location>
</feature>
<dbReference type="EMBL" id="BA000012">
    <property type="protein sequence ID" value="BAB53488.1"/>
    <property type="molecule type" value="Genomic_DNA"/>
</dbReference>
<name>Q986G5_RHILO</name>
<dbReference type="HOGENOM" id="CLU_2635610_0_0_5"/>
<evidence type="ECO:0000256" key="1">
    <source>
        <dbReference type="SAM" id="MobiDB-lite"/>
    </source>
</evidence>
<evidence type="ECO:0000313" key="2">
    <source>
        <dbReference type="EMBL" id="BAB53488.1"/>
    </source>
</evidence>
<proteinExistence type="predicted"/>
<sequence>MIFSGRPDDWRRGSAERVVPAVSGVPVAPQPDEPVDRQGKQDQSTGGEGDPDGIHTKQGHGVLDRFLRSDRPLPGRA</sequence>
<dbReference type="AlphaFoldDB" id="Q986G5"/>
<feature type="compositionally biased region" description="Low complexity" evidence="1">
    <location>
        <begin position="18"/>
        <end position="27"/>
    </location>
</feature>
<evidence type="ECO:0000313" key="3">
    <source>
        <dbReference type="Proteomes" id="UP000000552"/>
    </source>
</evidence>